<dbReference type="AlphaFoldDB" id="A0AAC9RM84"/>
<feature type="chain" id="PRO_5042121167" description="DUF2680 domain-containing protein" evidence="1">
    <location>
        <begin position="26"/>
        <end position="148"/>
    </location>
</feature>
<sequence>MKRKVLLMVSVAMITAVSVGGYVFAQGTSGERLSNEQEKIVIEESVPRRNNSHCSNNEEMLQIMKENGFEDMAKRMEEGDFQSMNKFMRNLSDEDYEKMLTLMQENGYGNMSRMMESIGREEMINMHNAMMGGNGFKSNRMGNTMHRF</sequence>
<dbReference type="KEGG" id="cfm:BJL90_11560"/>
<keyword evidence="4" id="KW-1185">Reference proteome</keyword>
<protein>
    <recommendedName>
        <fullName evidence="6">DUF2680 domain-containing protein</fullName>
    </recommendedName>
</protein>
<dbReference type="EMBL" id="CP020559">
    <property type="protein sequence ID" value="ARE86870.1"/>
    <property type="molecule type" value="Genomic_DNA"/>
</dbReference>
<organism evidence="3 5">
    <name type="scientific">Clostridium formicaceticum</name>
    <dbReference type="NCBI Taxonomy" id="1497"/>
    <lineage>
        <taxon>Bacteria</taxon>
        <taxon>Bacillati</taxon>
        <taxon>Bacillota</taxon>
        <taxon>Clostridia</taxon>
        <taxon>Eubacteriales</taxon>
        <taxon>Clostridiaceae</taxon>
        <taxon>Clostridium</taxon>
    </lineage>
</organism>
<evidence type="ECO:0000313" key="3">
    <source>
        <dbReference type="EMBL" id="ARE86870.1"/>
    </source>
</evidence>
<accession>A0AAC9RM84</accession>
<name>A0AAC9RM84_9CLOT</name>
<reference evidence="2 4" key="1">
    <citation type="submission" date="2016-10" db="EMBL/GenBank/DDBJ databases">
        <title>Complete Genome Sequence of Acetogen Clostridium formicoaceticum ATCC 27076.</title>
        <authorList>
            <person name="Bao T."/>
            <person name="Cheng C."/>
            <person name="Zhao J."/>
            <person name="Yang S.-T."/>
            <person name="Wang J."/>
            <person name="Wang M."/>
        </authorList>
    </citation>
    <scope>NUCLEOTIDE SEQUENCE [LARGE SCALE GENOMIC DNA]</scope>
    <source>
        <strain evidence="2 4">ATCC 27076</strain>
    </source>
</reference>
<evidence type="ECO:0008006" key="6">
    <source>
        <dbReference type="Google" id="ProtNLM"/>
    </source>
</evidence>
<evidence type="ECO:0000313" key="4">
    <source>
        <dbReference type="Proteomes" id="UP000177894"/>
    </source>
</evidence>
<keyword evidence="1" id="KW-0732">Signal</keyword>
<dbReference type="RefSeq" id="WP_070968078.1">
    <property type="nucleotide sequence ID" value="NZ_CP017603.1"/>
</dbReference>
<dbReference type="Proteomes" id="UP000192478">
    <property type="component" value="Chromosome"/>
</dbReference>
<reference evidence="3 5" key="2">
    <citation type="submission" date="2017-03" db="EMBL/GenBank/DDBJ databases">
        <title>Complete sequence of Clostridium formicaceticum DSM 92.</title>
        <authorList>
            <person name="Poehlein A."/>
            <person name="Karl M."/>
            <person name="Bengelsdorf F.R."/>
            <person name="Duerre P."/>
            <person name="Daniel R."/>
        </authorList>
    </citation>
    <scope>NUCLEOTIDE SEQUENCE [LARGE SCALE GENOMIC DNA]</scope>
    <source>
        <strain evidence="3 5">DSM 92</strain>
    </source>
</reference>
<dbReference type="Proteomes" id="UP000177894">
    <property type="component" value="Chromosome"/>
</dbReference>
<evidence type="ECO:0000313" key="5">
    <source>
        <dbReference type="Proteomes" id="UP000192478"/>
    </source>
</evidence>
<evidence type="ECO:0000313" key="2">
    <source>
        <dbReference type="EMBL" id="AOY76471.1"/>
    </source>
</evidence>
<feature type="signal peptide" evidence="1">
    <location>
        <begin position="1"/>
        <end position="25"/>
    </location>
</feature>
<proteinExistence type="predicted"/>
<gene>
    <name evidence="2" type="ORF">BJL90_11560</name>
    <name evidence="3" type="ORF">CLFO_12210</name>
</gene>
<evidence type="ECO:0000256" key="1">
    <source>
        <dbReference type="SAM" id="SignalP"/>
    </source>
</evidence>
<dbReference type="EMBL" id="CP017603">
    <property type="protein sequence ID" value="AOY76471.1"/>
    <property type="molecule type" value="Genomic_DNA"/>
</dbReference>